<name>A0ABS7T2F1_9GAMM</name>
<accession>A0ABS7T2F1</accession>
<comment type="caution">
    <text evidence="2">The sequence shown here is derived from an EMBL/GenBank/DDBJ whole genome shotgun (WGS) entry which is preliminary data.</text>
</comment>
<evidence type="ECO:0000313" key="3">
    <source>
        <dbReference type="Proteomes" id="UP001430954"/>
    </source>
</evidence>
<dbReference type="RefSeq" id="WP_223674255.1">
    <property type="nucleotide sequence ID" value="NZ_JAINZW010000001.1"/>
</dbReference>
<protein>
    <submittedName>
        <fullName evidence="2">Glycosyltransferase family 2 protein</fullName>
    </submittedName>
</protein>
<proteinExistence type="predicted"/>
<dbReference type="CDD" id="cd04179">
    <property type="entry name" value="DPM_DPG-synthase_like"/>
    <property type="match status" value="1"/>
</dbReference>
<dbReference type="InterPro" id="IPR050256">
    <property type="entry name" value="Glycosyltransferase_2"/>
</dbReference>
<feature type="domain" description="Glycosyltransferase 2-like" evidence="1">
    <location>
        <begin position="9"/>
        <end position="133"/>
    </location>
</feature>
<dbReference type="SUPFAM" id="SSF53448">
    <property type="entry name" value="Nucleotide-diphospho-sugar transferases"/>
    <property type="match status" value="1"/>
</dbReference>
<sequence length="273" mass="29931">MPDRSSIAVVIPALNEALRLRGVVEGALAECPTVIVIDDGSDDGTADTIADLPVTLIRHERRMGKGASLRTGFAEALRRGVTGVVTMDGDGQHAASDIPRLLDAARYHPRHIVIGARLRKREQQPTYRRLANEFGDWGIAWGTGYRIADTQSGQRYYPAEVLALGDVPGEDFVYEAQILISAARTLGTRCVSVPIESRYACVHASDDPEQQFRASHFKPLRDFSRITSHIVGQVVAHGGMLEVYRRIRANPPLIHDPDGEFAAYPSAQPAKTR</sequence>
<dbReference type="PANTHER" id="PTHR48090:SF7">
    <property type="entry name" value="RFBJ PROTEIN"/>
    <property type="match status" value="1"/>
</dbReference>
<dbReference type="EMBL" id="JAINZW010000001">
    <property type="protein sequence ID" value="MBZ4038036.1"/>
    <property type="molecule type" value="Genomic_DNA"/>
</dbReference>
<evidence type="ECO:0000313" key="2">
    <source>
        <dbReference type="EMBL" id="MBZ4038036.1"/>
    </source>
</evidence>
<dbReference type="Pfam" id="PF00535">
    <property type="entry name" value="Glycos_transf_2"/>
    <property type="match status" value="1"/>
</dbReference>
<evidence type="ECO:0000259" key="1">
    <source>
        <dbReference type="Pfam" id="PF00535"/>
    </source>
</evidence>
<gene>
    <name evidence="2" type="ORF">K6753_00615</name>
</gene>
<organism evidence="2 3">
    <name type="scientific">Novilysobacter selenitireducens</name>
    <dbReference type="NCBI Taxonomy" id="2872639"/>
    <lineage>
        <taxon>Bacteria</taxon>
        <taxon>Pseudomonadati</taxon>
        <taxon>Pseudomonadota</taxon>
        <taxon>Gammaproteobacteria</taxon>
        <taxon>Lysobacterales</taxon>
        <taxon>Lysobacteraceae</taxon>
        <taxon>Novilysobacter</taxon>
    </lineage>
</organism>
<dbReference type="Proteomes" id="UP001430954">
    <property type="component" value="Unassembled WGS sequence"/>
</dbReference>
<reference evidence="2 3" key="1">
    <citation type="submission" date="2021-09" db="EMBL/GenBank/DDBJ databases">
        <title>Lysobacter sp. 13A isolated from the river sediment.</title>
        <authorList>
            <person name="Liu H."/>
            <person name="Li S."/>
            <person name="Mao S."/>
        </authorList>
    </citation>
    <scope>NUCLEOTIDE SEQUENCE [LARGE SCALE GENOMIC DNA]</scope>
    <source>
        <strain evidence="2 3">13A</strain>
    </source>
</reference>
<dbReference type="InterPro" id="IPR001173">
    <property type="entry name" value="Glyco_trans_2-like"/>
</dbReference>
<dbReference type="InterPro" id="IPR029044">
    <property type="entry name" value="Nucleotide-diphossugar_trans"/>
</dbReference>
<dbReference type="PANTHER" id="PTHR48090">
    <property type="entry name" value="UNDECAPRENYL-PHOSPHATE 4-DEOXY-4-FORMAMIDO-L-ARABINOSE TRANSFERASE-RELATED"/>
    <property type="match status" value="1"/>
</dbReference>
<keyword evidence="3" id="KW-1185">Reference proteome</keyword>
<dbReference type="Gene3D" id="3.90.550.10">
    <property type="entry name" value="Spore Coat Polysaccharide Biosynthesis Protein SpsA, Chain A"/>
    <property type="match status" value="1"/>
</dbReference>